<evidence type="ECO:0000256" key="1">
    <source>
        <dbReference type="SAM" id="MobiDB-lite"/>
    </source>
</evidence>
<evidence type="ECO:0000313" key="3">
    <source>
        <dbReference type="Proteomes" id="UP001529510"/>
    </source>
</evidence>
<reference evidence="2 3" key="1">
    <citation type="submission" date="2024-05" db="EMBL/GenBank/DDBJ databases">
        <title>Genome sequencing and assembly of Indian major carp, Cirrhinus mrigala (Hamilton, 1822).</title>
        <authorList>
            <person name="Mohindra V."/>
            <person name="Chowdhury L.M."/>
            <person name="Lal K."/>
            <person name="Jena J.K."/>
        </authorList>
    </citation>
    <scope>NUCLEOTIDE SEQUENCE [LARGE SCALE GENOMIC DNA]</scope>
    <source>
        <strain evidence="2">CM1030</strain>
        <tissue evidence="2">Blood</tissue>
    </source>
</reference>
<proteinExistence type="predicted"/>
<gene>
    <name evidence="2" type="ORF">M9458_013238</name>
</gene>
<evidence type="ECO:0000313" key="2">
    <source>
        <dbReference type="EMBL" id="KAL0190540.1"/>
    </source>
</evidence>
<name>A0ABD0QXP3_CIRMR</name>
<sequence length="50" mass="5206">VFPAGHHAEAMHLRLPARTADQAARYCAGSTGSPGLRGTQSGDHLPPQGR</sequence>
<feature type="non-terminal residue" evidence="2">
    <location>
        <position position="1"/>
    </location>
</feature>
<keyword evidence="3" id="KW-1185">Reference proteome</keyword>
<accession>A0ABD0QXP3</accession>
<feature type="non-terminal residue" evidence="2">
    <location>
        <position position="50"/>
    </location>
</feature>
<organism evidence="2 3">
    <name type="scientific">Cirrhinus mrigala</name>
    <name type="common">Mrigala</name>
    <dbReference type="NCBI Taxonomy" id="683832"/>
    <lineage>
        <taxon>Eukaryota</taxon>
        <taxon>Metazoa</taxon>
        <taxon>Chordata</taxon>
        <taxon>Craniata</taxon>
        <taxon>Vertebrata</taxon>
        <taxon>Euteleostomi</taxon>
        <taxon>Actinopterygii</taxon>
        <taxon>Neopterygii</taxon>
        <taxon>Teleostei</taxon>
        <taxon>Ostariophysi</taxon>
        <taxon>Cypriniformes</taxon>
        <taxon>Cyprinidae</taxon>
        <taxon>Labeoninae</taxon>
        <taxon>Labeonini</taxon>
        <taxon>Cirrhinus</taxon>
    </lineage>
</organism>
<feature type="region of interest" description="Disordered" evidence="1">
    <location>
        <begin position="27"/>
        <end position="50"/>
    </location>
</feature>
<dbReference type="AlphaFoldDB" id="A0ABD0QXP3"/>
<protein>
    <submittedName>
        <fullName evidence="2">Uncharacterized protein</fullName>
    </submittedName>
</protein>
<dbReference type="EMBL" id="JAMKFB020000006">
    <property type="protein sequence ID" value="KAL0190540.1"/>
    <property type="molecule type" value="Genomic_DNA"/>
</dbReference>
<comment type="caution">
    <text evidence="2">The sequence shown here is derived from an EMBL/GenBank/DDBJ whole genome shotgun (WGS) entry which is preliminary data.</text>
</comment>
<feature type="compositionally biased region" description="Polar residues" evidence="1">
    <location>
        <begin position="30"/>
        <end position="42"/>
    </location>
</feature>
<dbReference type="Proteomes" id="UP001529510">
    <property type="component" value="Unassembled WGS sequence"/>
</dbReference>